<dbReference type="KEGG" id="mnt:21398975"/>
<feature type="region of interest" description="Disordered" evidence="1">
    <location>
        <begin position="273"/>
        <end position="297"/>
    </location>
</feature>
<evidence type="ECO:0000313" key="3">
    <source>
        <dbReference type="Proteomes" id="UP000030645"/>
    </source>
</evidence>
<evidence type="ECO:0000313" key="2">
    <source>
        <dbReference type="EMBL" id="EXB46036.1"/>
    </source>
</evidence>
<dbReference type="PANTHER" id="PTHR33443">
    <property type="entry name" value="ZGC:112980"/>
    <property type="match status" value="1"/>
</dbReference>
<name>W9QPN2_9ROSA</name>
<feature type="compositionally biased region" description="Polar residues" evidence="1">
    <location>
        <begin position="390"/>
        <end position="419"/>
    </location>
</feature>
<feature type="compositionally biased region" description="Polar residues" evidence="1">
    <location>
        <begin position="365"/>
        <end position="382"/>
    </location>
</feature>
<dbReference type="InterPro" id="IPR053234">
    <property type="entry name" value="RPM1_Interactor"/>
</dbReference>
<dbReference type="EMBL" id="KE343920">
    <property type="protein sequence ID" value="EXB46036.1"/>
    <property type="molecule type" value="Genomic_DNA"/>
</dbReference>
<protein>
    <submittedName>
        <fullName evidence="2">Uncharacterized protein</fullName>
    </submittedName>
</protein>
<feature type="compositionally biased region" description="Polar residues" evidence="1">
    <location>
        <begin position="430"/>
        <end position="454"/>
    </location>
</feature>
<dbReference type="Proteomes" id="UP000030645">
    <property type="component" value="Unassembled WGS sequence"/>
</dbReference>
<feature type="region of interest" description="Disordered" evidence="1">
    <location>
        <begin position="354"/>
        <end position="482"/>
    </location>
</feature>
<dbReference type="AlphaFoldDB" id="W9QPN2"/>
<dbReference type="PANTHER" id="PTHR33443:SF35">
    <property type="entry name" value="VQ DOMAIN-CONTAINING PROTEIN"/>
    <property type="match status" value="1"/>
</dbReference>
<feature type="region of interest" description="Disordered" evidence="1">
    <location>
        <begin position="1"/>
        <end position="24"/>
    </location>
</feature>
<keyword evidence="3" id="KW-1185">Reference proteome</keyword>
<dbReference type="eggNOG" id="ENOG502QWDN">
    <property type="taxonomic scope" value="Eukaryota"/>
</dbReference>
<evidence type="ECO:0000256" key="1">
    <source>
        <dbReference type="SAM" id="MobiDB-lite"/>
    </source>
</evidence>
<accession>W9QPN2</accession>
<sequence length="544" mass="59633">MDPGPLVFDISSDEESSGHSLPKGEDFDWLAEFFYSKDKESDDDSDDVVVVAEVKPKQRSKSSKPTVRDVDVDDDCVILDGDPDKPAGVVDDLASGGEDDLLIVGEKGQIACRDYPHPRHHCVTFPFSATPHEKHCDLCHCYVCDSPAPCVHWATSASSIDHCHATDKEEIWKIQRRNFKLGKNAPLPASTKVSDTLRSMGLPQLNPISSLNIIQLSPNSRSPSHVSRPSPIQGCSPTNFSVPTILSRGRSQPLGPGLYRNRLQPRIVSGGQSLGVNRNIRRGGPRHVNSGHPLVSSPTIFKRSGNVGIALPMNNSTYYSPKSRNHAIGTQYARNPTPATALNDMNSIRWDNVNSSMHQRPSEPNLGSTVLNTPPSQPNIYTSPIPPSNNPQNFYQHGNQYQNNDQSIYQNGNGTQNPVESDFLDGIGSASVNDTSSVDYNSSWVNNTSQSMQQPPVEHPQPQSTESLYEPSNKESSPQFDVRSTNFSADFDFDDWLLESQSAPVVSDGSIPPHSNIFSPEPPPIDAGLLLFDFETSWNGLNRA</sequence>
<dbReference type="OrthoDB" id="266020at2759"/>
<gene>
    <name evidence="2" type="ORF">L484_015897</name>
</gene>
<reference evidence="3" key="1">
    <citation type="submission" date="2013-01" db="EMBL/GenBank/DDBJ databases">
        <title>Draft Genome Sequence of a Mulberry Tree, Morus notabilis C.K. Schneid.</title>
        <authorList>
            <person name="He N."/>
            <person name="Zhao S."/>
        </authorList>
    </citation>
    <scope>NUCLEOTIDE SEQUENCE</scope>
</reference>
<organism evidence="2 3">
    <name type="scientific">Morus notabilis</name>
    <dbReference type="NCBI Taxonomy" id="981085"/>
    <lineage>
        <taxon>Eukaryota</taxon>
        <taxon>Viridiplantae</taxon>
        <taxon>Streptophyta</taxon>
        <taxon>Embryophyta</taxon>
        <taxon>Tracheophyta</taxon>
        <taxon>Spermatophyta</taxon>
        <taxon>Magnoliopsida</taxon>
        <taxon>eudicotyledons</taxon>
        <taxon>Gunneridae</taxon>
        <taxon>Pentapetalae</taxon>
        <taxon>rosids</taxon>
        <taxon>fabids</taxon>
        <taxon>Rosales</taxon>
        <taxon>Moraceae</taxon>
        <taxon>Moreae</taxon>
        <taxon>Morus</taxon>
    </lineage>
</organism>
<proteinExistence type="predicted"/>